<evidence type="ECO:0000259" key="1">
    <source>
        <dbReference type="PROSITE" id="PS51412"/>
    </source>
</evidence>
<dbReference type="PANTHER" id="PTHR33199:SF4">
    <property type="entry name" value="OS02G0736300 PROTEIN"/>
    <property type="match status" value="1"/>
</dbReference>
<dbReference type="KEGG" id="qsa:O6P43_025950"/>
<dbReference type="SMART" id="SM00457">
    <property type="entry name" value="MACPF"/>
    <property type="match status" value="1"/>
</dbReference>
<dbReference type="Proteomes" id="UP001163823">
    <property type="component" value="Chromosome 10"/>
</dbReference>
<keyword evidence="3" id="KW-1185">Reference proteome</keyword>
<proteinExistence type="predicted"/>
<dbReference type="GO" id="GO:0009626">
    <property type="term" value="P:plant-type hypersensitive response"/>
    <property type="evidence" value="ECO:0007669"/>
    <property type="project" value="TreeGrafter"/>
</dbReference>
<dbReference type="GO" id="GO:0005886">
    <property type="term" value="C:plasma membrane"/>
    <property type="evidence" value="ECO:0007669"/>
    <property type="project" value="TreeGrafter"/>
</dbReference>
<dbReference type="PROSITE" id="PS51412">
    <property type="entry name" value="MACPF_2"/>
    <property type="match status" value="1"/>
</dbReference>
<reference evidence="2" key="1">
    <citation type="journal article" date="2023" name="Science">
        <title>Elucidation of the pathway for biosynthesis of saponin adjuvants from the soapbark tree.</title>
        <authorList>
            <person name="Reed J."/>
            <person name="Orme A."/>
            <person name="El-Demerdash A."/>
            <person name="Owen C."/>
            <person name="Martin L.B.B."/>
            <person name="Misra R.C."/>
            <person name="Kikuchi S."/>
            <person name="Rejzek M."/>
            <person name="Martin A.C."/>
            <person name="Harkess A."/>
            <person name="Leebens-Mack J."/>
            <person name="Louveau T."/>
            <person name="Stephenson M.J."/>
            <person name="Osbourn A."/>
        </authorList>
    </citation>
    <scope>NUCLEOTIDE SEQUENCE</scope>
    <source>
        <strain evidence="2">S10</strain>
    </source>
</reference>
<dbReference type="EMBL" id="JARAOO010000010">
    <property type="protein sequence ID" value="KAJ7954361.1"/>
    <property type="molecule type" value="Genomic_DNA"/>
</dbReference>
<name>A0AAD7LBI3_QUISA</name>
<protein>
    <submittedName>
        <fullName evidence="2">MACPF domain-containing protein</fullName>
    </submittedName>
</protein>
<accession>A0AAD7LBI3</accession>
<dbReference type="Pfam" id="PF01823">
    <property type="entry name" value="MACPF"/>
    <property type="match status" value="1"/>
</dbReference>
<dbReference type="InterPro" id="IPR044663">
    <property type="entry name" value="CAD1/NSL1-like"/>
</dbReference>
<sequence>MSEFMNKESSVLGKIPSGFFNALFGFESGSWARDATNTKHLGFDGYSIILFNVHIDRYPLVLSNEVCDDVPSSWDPPALARFIEKYGTHIIVGLSIGGNDVVLVKQDESSSLGPSELKQHLDNLGNQLFKGTCDFTSLRPTRSFSVPHAFDVFGPQNIALNSFSSICAKDGLSVICFKRGGVPQINNHYEWLLTVPKKPDAIQFRFIPITSLLKNVPGRGFLSHAINLYLRYKPPLTDLQYFLDFQGFKVWAPIHNDLLLCPVTNRAAPPPPPSSALFFNLMGPKLYVNTSEVTVGNRPLTGLRLFLEGMKCNSRNKSSHVCTAPVKYDPRWTTRKDVAFIVTGAQLHIKKHDSRNVLHLQLLFSKVADAFVVQSNWTSVPLNFLKSPGIFSAISTSITGGTEKEKKRAVVVDSGVFPTGPPVPVQTQKLLKFVDMSHLCKGPQDSPGHWLVTGAKLVLEKGKIGLHVQFSLLSIGS</sequence>
<dbReference type="PANTHER" id="PTHR33199">
    <property type="entry name" value="MACPF DOMAIN-CONTAINING PROTEIN CAD1"/>
    <property type="match status" value="1"/>
</dbReference>
<dbReference type="AlphaFoldDB" id="A0AAD7LBI3"/>
<organism evidence="2 3">
    <name type="scientific">Quillaja saponaria</name>
    <name type="common">Soap bark tree</name>
    <dbReference type="NCBI Taxonomy" id="32244"/>
    <lineage>
        <taxon>Eukaryota</taxon>
        <taxon>Viridiplantae</taxon>
        <taxon>Streptophyta</taxon>
        <taxon>Embryophyta</taxon>
        <taxon>Tracheophyta</taxon>
        <taxon>Spermatophyta</taxon>
        <taxon>Magnoliopsida</taxon>
        <taxon>eudicotyledons</taxon>
        <taxon>Gunneridae</taxon>
        <taxon>Pentapetalae</taxon>
        <taxon>rosids</taxon>
        <taxon>fabids</taxon>
        <taxon>Fabales</taxon>
        <taxon>Quillajaceae</taxon>
        <taxon>Quillaja</taxon>
    </lineage>
</organism>
<dbReference type="GO" id="GO:2000031">
    <property type="term" value="P:regulation of salicylic acid mediated signaling pathway"/>
    <property type="evidence" value="ECO:0007669"/>
    <property type="project" value="InterPro"/>
</dbReference>
<comment type="caution">
    <text evidence="2">The sequence shown here is derived from an EMBL/GenBank/DDBJ whole genome shotgun (WGS) entry which is preliminary data.</text>
</comment>
<feature type="domain" description="MACPF" evidence="1">
    <location>
        <begin position="1"/>
        <end position="243"/>
    </location>
</feature>
<evidence type="ECO:0000313" key="3">
    <source>
        <dbReference type="Proteomes" id="UP001163823"/>
    </source>
</evidence>
<evidence type="ECO:0000313" key="2">
    <source>
        <dbReference type="EMBL" id="KAJ7954361.1"/>
    </source>
</evidence>
<dbReference type="InterPro" id="IPR020864">
    <property type="entry name" value="MACPF"/>
</dbReference>
<gene>
    <name evidence="2" type="ORF">O6P43_025950</name>
</gene>